<reference evidence="1 2" key="1">
    <citation type="submission" date="2018-04" db="EMBL/GenBank/DDBJ databases">
        <title>Draft genome sequence of Pseudomonas syringae pv. actinidiae biovar 1 strains isolated from kiwifruit in Kagawa prefecture.</title>
        <authorList>
            <person name="Tabuchi M."/>
            <person name="Saito M."/>
            <person name="Fujiwara S."/>
            <person name="Sasa N."/>
            <person name="Akimitsu K."/>
            <person name="Gomi K."/>
            <person name="Konishi-Sugita S."/>
            <person name="Hamano K."/>
            <person name="Kataoka I."/>
        </authorList>
    </citation>
    <scope>NUCLEOTIDE SEQUENCE [LARGE SCALE GENOMIC DNA]</scope>
    <source>
        <strain evidence="1 2">MAFF212206</strain>
    </source>
</reference>
<comment type="caution">
    <text evidence="1">The sequence shown here is derived from an EMBL/GenBank/DDBJ whole genome shotgun (WGS) entry which is preliminary data.</text>
</comment>
<evidence type="ECO:0000313" key="1">
    <source>
        <dbReference type="EMBL" id="GBH08813.1"/>
    </source>
</evidence>
<sequence length="229" mass="25954">MGEQRLIKHDSMIESFLAEYPRMRFRPTVDGTISLVGRFPFSASAEGLPDLTDEYRIRIDIVDQLDKALPVIYETGGRIPSSIDNHVNGDRTLCLGSPLSQRLKLGAKPTLTRFVELCLVPFLYAQSLREKGIAQFPFGELAHGSQGLIDDYMMIFGVEDTVVLMRLLDLLSMKRRRANKLPCPCGCGRRFARCRLHATANRARAILSRWDIKRAYKQLQGQIEPDEDL</sequence>
<organism evidence="1 2">
    <name type="scientific">Pseudomonas syringae pv. actinidiae</name>
    <dbReference type="NCBI Taxonomy" id="103796"/>
    <lineage>
        <taxon>Bacteria</taxon>
        <taxon>Pseudomonadati</taxon>
        <taxon>Pseudomonadota</taxon>
        <taxon>Gammaproteobacteria</taxon>
        <taxon>Pseudomonadales</taxon>
        <taxon>Pseudomonadaceae</taxon>
        <taxon>Pseudomonas</taxon>
        <taxon>Pseudomonas syringae</taxon>
    </lineage>
</organism>
<protein>
    <submittedName>
        <fullName evidence="1">Uncharacterized conserved protein YecA</fullName>
    </submittedName>
</protein>
<dbReference type="EMBL" id="BGJZ01000101">
    <property type="protein sequence ID" value="GBH08813.1"/>
    <property type="molecule type" value="Genomic_DNA"/>
</dbReference>
<evidence type="ECO:0000313" key="2">
    <source>
        <dbReference type="Proteomes" id="UP000247480"/>
    </source>
</evidence>
<accession>A0A2V0Q7G6</accession>
<dbReference type="AlphaFoldDB" id="A0A2V0Q7G6"/>
<name>A0A2V0Q7G6_PSESF</name>
<gene>
    <name evidence="1" type="ORF">KPSA1_02196</name>
</gene>
<dbReference type="Proteomes" id="UP000247480">
    <property type="component" value="Unassembled WGS sequence"/>
</dbReference>
<proteinExistence type="predicted"/>